<evidence type="ECO:0000256" key="1">
    <source>
        <dbReference type="SAM" id="MobiDB-lite"/>
    </source>
</evidence>
<feature type="compositionally biased region" description="Basic and acidic residues" evidence="1">
    <location>
        <begin position="31"/>
        <end position="40"/>
    </location>
</feature>
<reference evidence="2" key="1">
    <citation type="submission" date="2018-02" db="EMBL/GenBank/DDBJ databases">
        <title>Rhizophora mucronata_Transcriptome.</title>
        <authorList>
            <person name="Meera S.P."/>
            <person name="Sreeshan A."/>
            <person name="Augustine A."/>
        </authorList>
    </citation>
    <scope>NUCLEOTIDE SEQUENCE</scope>
    <source>
        <tissue evidence="2">Leaf</tissue>
    </source>
</reference>
<organism evidence="2">
    <name type="scientific">Rhizophora mucronata</name>
    <name type="common">Asiatic mangrove</name>
    <dbReference type="NCBI Taxonomy" id="61149"/>
    <lineage>
        <taxon>Eukaryota</taxon>
        <taxon>Viridiplantae</taxon>
        <taxon>Streptophyta</taxon>
        <taxon>Embryophyta</taxon>
        <taxon>Tracheophyta</taxon>
        <taxon>Spermatophyta</taxon>
        <taxon>Magnoliopsida</taxon>
        <taxon>eudicotyledons</taxon>
        <taxon>Gunneridae</taxon>
        <taxon>Pentapetalae</taxon>
        <taxon>rosids</taxon>
        <taxon>fabids</taxon>
        <taxon>Malpighiales</taxon>
        <taxon>Rhizophoraceae</taxon>
        <taxon>Rhizophora</taxon>
    </lineage>
</organism>
<dbReference type="AlphaFoldDB" id="A0A2P2QUW7"/>
<evidence type="ECO:0000313" key="2">
    <source>
        <dbReference type="EMBL" id="MBX70802.1"/>
    </source>
</evidence>
<protein>
    <submittedName>
        <fullName evidence="2">Uncharacterized protein</fullName>
    </submittedName>
</protein>
<accession>A0A2P2QUW7</accession>
<dbReference type="EMBL" id="GGEC01090318">
    <property type="protein sequence ID" value="MBX70802.1"/>
    <property type="molecule type" value="Transcribed_RNA"/>
</dbReference>
<proteinExistence type="predicted"/>
<name>A0A2P2QUW7_RHIMU</name>
<feature type="region of interest" description="Disordered" evidence="1">
    <location>
        <begin position="18"/>
        <end position="40"/>
    </location>
</feature>
<sequence>MDRPCAWWGDRHVFIPGQRGNGQGKVQMDQIGKKEMTREN</sequence>